<reference evidence="1" key="1">
    <citation type="journal article" date="2020" name="mSystems">
        <title>Genome- and Community-Level Interaction Insights into Carbon Utilization and Element Cycling Functions of Hydrothermarchaeota in Hydrothermal Sediment.</title>
        <authorList>
            <person name="Zhou Z."/>
            <person name="Liu Y."/>
            <person name="Xu W."/>
            <person name="Pan J."/>
            <person name="Luo Z.H."/>
            <person name="Li M."/>
        </authorList>
    </citation>
    <scope>NUCLEOTIDE SEQUENCE [LARGE SCALE GENOMIC DNA]</scope>
    <source>
        <strain evidence="1">SpSt-81</strain>
    </source>
</reference>
<organism evidence="1">
    <name type="scientific">Dictyoglomus thermophilum</name>
    <dbReference type="NCBI Taxonomy" id="14"/>
    <lineage>
        <taxon>Bacteria</taxon>
        <taxon>Pseudomonadati</taxon>
        <taxon>Dictyoglomota</taxon>
        <taxon>Dictyoglomia</taxon>
        <taxon>Dictyoglomales</taxon>
        <taxon>Dictyoglomaceae</taxon>
        <taxon>Dictyoglomus</taxon>
    </lineage>
</organism>
<comment type="caution">
    <text evidence="1">The sequence shown here is derived from an EMBL/GenBank/DDBJ whole genome shotgun (WGS) entry which is preliminary data.</text>
</comment>
<dbReference type="AlphaFoldDB" id="A0A7C3MKE1"/>
<proteinExistence type="predicted"/>
<gene>
    <name evidence="1" type="ORF">ENW00_06300</name>
</gene>
<name>A0A7C3MKE1_DICTH</name>
<sequence length="69" mass="8589">MRNKIRFFKKHGKPFVYIPLFLESIAKFIINFQKFSKIDLFKALFLELFVGNIEYIHNYDYRKIWRIIK</sequence>
<dbReference type="EMBL" id="DTIN01000024">
    <property type="protein sequence ID" value="HFX13749.1"/>
    <property type="molecule type" value="Genomic_DNA"/>
</dbReference>
<accession>A0A7C3MKE1</accession>
<protein>
    <submittedName>
        <fullName evidence="1">Uncharacterized protein</fullName>
    </submittedName>
</protein>
<evidence type="ECO:0000313" key="1">
    <source>
        <dbReference type="EMBL" id="HFX13749.1"/>
    </source>
</evidence>